<protein>
    <submittedName>
        <fullName evidence="1">Uncharacterized protein</fullName>
    </submittedName>
</protein>
<gene>
    <name evidence="1" type="ORF">CGLO_18382</name>
</gene>
<reference evidence="2" key="1">
    <citation type="journal article" date="2013" name="Mol. Plant Microbe Interact.">
        <title>Global aspects of pacC regulation of pathogenicity genes in Colletotrichum gloeosporioides as revealed by transcriptome analysis.</title>
        <authorList>
            <person name="Alkan N."/>
            <person name="Meng X."/>
            <person name="Friedlander G."/>
            <person name="Reuveni E."/>
            <person name="Sukno S."/>
            <person name="Sherman A."/>
            <person name="Thon M."/>
            <person name="Fluhr R."/>
            <person name="Prusky D."/>
        </authorList>
    </citation>
    <scope>NUCLEOTIDE SEQUENCE [LARGE SCALE GENOMIC DNA]</scope>
    <source>
        <strain evidence="2">Cg-14</strain>
    </source>
</reference>
<name>T0JI57_COLGC</name>
<organism evidence="1 2">
    <name type="scientific">Colletotrichum gloeosporioides (strain Cg-14)</name>
    <name type="common">Anthracnose fungus</name>
    <name type="synonym">Glomerella cingulata</name>
    <dbReference type="NCBI Taxonomy" id="1237896"/>
    <lineage>
        <taxon>Eukaryota</taxon>
        <taxon>Fungi</taxon>
        <taxon>Dikarya</taxon>
        <taxon>Ascomycota</taxon>
        <taxon>Pezizomycotina</taxon>
        <taxon>Sordariomycetes</taxon>
        <taxon>Hypocreomycetidae</taxon>
        <taxon>Glomerellales</taxon>
        <taxon>Glomerellaceae</taxon>
        <taxon>Colletotrichum</taxon>
        <taxon>Colletotrichum gloeosporioides species complex</taxon>
    </lineage>
</organism>
<proteinExistence type="predicted"/>
<dbReference type="EMBL" id="AMYD01004520">
    <property type="protein sequence ID" value="EQB43047.1"/>
    <property type="molecule type" value="Genomic_DNA"/>
</dbReference>
<accession>T0JI57</accession>
<evidence type="ECO:0000313" key="1">
    <source>
        <dbReference type="EMBL" id="EQB43047.1"/>
    </source>
</evidence>
<dbReference type="AlphaFoldDB" id="T0JI57"/>
<dbReference type="Proteomes" id="UP000015530">
    <property type="component" value="Unassembled WGS sequence"/>
</dbReference>
<dbReference type="HOGENOM" id="CLU_222052_0_0_1"/>
<sequence length="22" mass="2668">MKFNWSHDYSSDLDIFFTSTLL</sequence>
<comment type="caution">
    <text evidence="1">The sequence shown here is derived from an EMBL/GenBank/DDBJ whole genome shotgun (WGS) entry which is preliminary data.</text>
</comment>
<evidence type="ECO:0000313" key="2">
    <source>
        <dbReference type="Proteomes" id="UP000015530"/>
    </source>
</evidence>